<evidence type="ECO:0000259" key="8">
    <source>
        <dbReference type="Pfam" id="PF12804"/>
    </source>
</evidence>
<evidence type="ECO:0000256" key="1">
    <source>
        <dbReference type="ARBA" id="ARBA00022490"/>
    </source>
</evidence>
<keyword evidence="7" id="KW-0501">Molybdenum cofactor biosynthesis</keyword>
<dbReference type="Proteomes" id="UP001596036">
    <property type="component" value="Unassembled WGS sequence"/>
</dbReference>
<dbReference type="RefSeq" id="WP_386752622.1">
    <property type="nucleotide sequence ID" value="NZ_JBHSNM010000001.1"/>
</dbReference>
<dbReference type="PANTHER" id="PTHR19136">
    <property type="entry name" value="MOLYBDENUM COFACTOR GUANYLYLTRANSFERASE"/>
    <property type="match status" value="1"/>
</dbReference>
<dbReference type="Gene3D" id="3.90.550.10">
    <property type="entry name" value="Spore Coat Polysaccharide Biosynthesis Protein SpsA, Chain A"/>
    <property type="match status" value="1"/>
</dbReference>
<evidence type="ECO:0000256" key="7">
    <source>
        <dbReference type="ARBA" id="ARBA00023150"/>
    </source>
</evidence>
<keyword evidence="4" id="KW-0547">Nucleotide-binding</keyword>
<dbReference type="SUPFAM" id="SSF53448">
    <property type="entry name" value="Nucleotide-diphospho-sugar transferases"/>
    <property type="match status" value="1"/>
</dbReference>
<sequence>MNAPLPSSQITLGILAGGRATRLGGIDKAWIERDGIPQVLRWRRRFAAEASAVLVSANRGLQRYRDAGLEVVADRVAGDVGPIAGLEALLGQCRTPWLLTLPVDLIGVNDCLVATLWAERARAGAFARDDDGDQPLVALWNVEAALPAAIAGIQHNETAIHALQARLRMPAVHFRGVRFGNLNTPADLQAAGIRHD</sequence>
<keyword evidence="5" id="KW-0460">Magnesium</keyword>
<keyword evidence="1" id="KW-0963">Cytoplasm</keyword>
<keyword evidence="3" id="KW-0479">Metal-binding</keyword>
<dbReference type="InterPro" id="IPR025877">
    <property type="entry name" value="MobA-like_NTP_Trfase"/>
</dbReference>
<reference evidence="10" key="1">
    <citation type="journal article" date="2019" name="Int. J. Syst. Evol. Microbiol.">
        <title>The Global Catalogue of Microorganisms (GCM) 10K type strain sequencing project: providing services to taxonomists for standard genome sequencing and annotation.</title>
        <authorList>
            <consortium name="The Broad Institute Genomics Platform"/>
            <consortium name="The Broad Institute Genome Sequencing Center for Infectious Disease"/>
            <person name="Wu L."/>
            <person name="Ma J."/>
        </authorList>
    </citation>
    <scope>NUCLEOTIDE SEQUENCE [LARGE SCALE GENOMIC DNA]</scope>
    <source>
        <strain evidence="10">KACC 11407</strain>
    </source>
</reference>
<evidence type="ECO:0000313" key="9">
    <source>
        <dbReference type="EMBL" id="MFC5568891.1"/>
    </source>
</evidence>
<dbReference type="InterPro" id="IPR013482">
    <property type="entry name" value="Molybde_CF_guanTrfase"/>
</dbReference>
<evidence type="ECO:0000256" key="2">
    <source>
        <dbReference type="ARBA" id="ARBA00022679"/>
    </source>
</evidence>
<accession>A0ABW0SJ41</accession>
<comment type="caution">
    <text evidence="9">The sequence shown here is derived from an EMBL/GenBank/DDBJ whole genome shotgun (WGS) entry which is preliminary data.</text>
</comment>
<evidence type="ECO:0000256" key="3">
    <source>
        <dbReference type="ARBA" id="ARBA00022723"/>
    </source>
</evidence>
<evidence type="ECO:0000256" key="5">
    <source>
        <dbReference type="ARBA" id="ARBA00022842"/>
    </source>
</evidence>
<dbReference type="Pfam" id="PF12804">
    <property type="entry name" value="NTP_transf_3"/>
    <property type="match status" value="1"/>
</dbReference>
<feature type="domain" description="MobA-like NTP transferase" evidence="8">
    <location>
        <begin position="14"/>
        <end position="152"/>
    </location>
</feature>
<protein>
    <submittedName>
        <fullName evidence="9">Molybdenum cofactor guanylyltransferase</fullName>
    </submittedName>
</protein>
<dbReference type="EMBL" id="JBHSNM010000001">
    <property type="protein sequence ID" value="MFC5568891.1"/>
    <property type="molecule type" value="Genomic_DNA"/>
</dbReference>
<organism evidence="9 10">
    <name type="scientific">Lysobacter yangpyeongensis</name>
    <dbReference type="NCBI Taxonomy" id="346182"/>
    <lineage>
        <taxon>Bacteria</taxon>
        <taxon>Pseudomonadati</taxon>
        <taxon>Pseudomonadota</taxon>
        <taxon>Gammaproteobacteria</taxon>
        <taxon>Lysobacterales</taxon>
        <taxon>Lysobacteraceae</taxon>
        <taxon>Lysobacter</taxon>
    </lineage>
</organism>
<dbReference type="GO" id="GO:0016779">
    <property type="term" value="F:nucleotidyltransferase activity"/>
    <property type="evidence" value="ECO:0007669"/>
    <property type="project" value="UniProtKB-KW"/>
</dbReference>
<keyword evidence="6" id="KW-0342">GTP-binding</keyword>
<keyword evidence="9" id="KW-0548">Nucleotidyltransferase</keyword>
<keyword evidence="10" id="KW-1185">Reference proteome</keyword>
<evidence type="ECO:0000256" key="4">
    <source>
        <dbReference type="ARBA" id="ARBA00022741"/>
    </source>
</evidence>
<dbReference type="CDD" id="cd02503">
    <property type="entry name" value="MobA"/>
    <property type="match status" value="1"/>
</dbReference>
<evidence type="ECO:0000313" key="10">
    <source>
        <dbReference type="Proteomes" id="UP001596036"/>
    </source>
</evidence>
<gene>
    <name evidence="9" type="ORF">ACFPN1_02280</name>
</gene>
<keyword evidence="2" id="KW-0808">Transferase</keyword>
<dbReference type="PANTHER" id="PTHR19136:SF81">
    <property type="entry name" value="MOLYBDENUM COFACTOR GUANYLYLTRANSFERASE"/>
    <property type="match status" value="1"/>
</dbReference>
<evidence type="ECO:0000256" key="6">
    <source>
        <dbReference type="ARBA" id="ARBA00023134"/>
    </source>
</evidence>
<dbReference type="InterPro" id="IPR029044">
    <property type="entry name" value="Nucleotide-diphossugar_trans"/>
</dbReference>
<name>A0ABW0SJ41_9GAMM</name>
<proteinExistence type="predicted"/>